<reference evidence="4" key="1">
    <citation type="submission" date="2025-08" db="UniProtKB">
        <authorList>
            <consortium name="RefSeq"/>
        </authorList>
    </citation>
    <scope>IDENTIFICATION</scope>
    <source>
        <tissue evidence="4">Testes</tissue>
    </source>
</reference>
<evidence type="ECO:0000259" key="2">
    <source>
        <dbReference type="PROSITE" id="PS50010"/>
    </source>
</evidence>
<dbReference type="Proteomes" id="UP000694865">
    <property type="component" value="Unplaced"/>
</dbReference>
<gene>
    <name evidence="4" type="primary">LOC102804349</name>
</gene>
<name>A0ABM0MS84_SACKO</name>
<dbReference type="InterPro" id="IPR000219">
    <property type="entry name" value="DH_dom"/>
</dbReference>
<dbReference type="InterPro" id="IPR035899">
    <property type="entry name" value="DBL_dom_sf"/>
</dbReference>
<dbReference type="RefSeq" id="XP_006822875.1">
    <property type="nucleotide sequence ID" value="XM_006822812.1"/>
</dbReference>
<proteinExistence type="predicted"/>
<feature type="domain" description="DH" evidence="2">
    <location>
        <begin position="209"/>
        <end position="313"/>
    </location>
</feature>
<keyword evidence="1" id="KW-0175">Coiled coil</keyword>
<dbReference type="PROSITE" id="PS50010">
    <property type="entry name" value="DH_2"/>
    <property type="match status" value="1"/>
</dbReference>
<keyword evidence="3" id="KW-1185">Reference proteome</keyword>
<sequence length="367" mass="42013">MSLTQSLDVASQEELVEQISQLHLLVQEMKDGFTGALLELSSIQQDDKVIEEKLQENKNECQEQISEVLKVVNELKADFRTVLSQLQETTENQNNLKEQIDFLQYERDLLLEELEKSGSISEKLRHFTVDALKTVSPLTRMKRLGKKHQQVREVNMERRKITKKTGMRYETFKYVARLVWGSGASRNSSFGAHDGRVSSPAKQLLAESKRHETAQEILETEKKYVACLAILQQHFALPLRQSSLLPPRDVNAIFPAYLNVFHQRHTALLKQLEERIYKKKWEGMLGDLFARLIDPCNMSGSSRILIRLYCRYVMMGQSSRVVEFDESAVTTNISGHHTGNGDVIRQRTSTPIPMTYKDENGDPCSAV</sequence>
<dbReference type="Gene3D" id="1.20.900.10">
    <property type="entry name" value="Dbl homology (DH) domain"/>
    <property type="match status" value="1"/>
</dbReference>
<dbReference type="InterPro" id="IPR042849">
    <property type="entry name" value="ARHGEF33"/>
</dbReference>
<evidence type="ECO:0000313" key="3">
    <source>
        <dbReference type="Proteomes" id="UP000694865"/>
    </source>
</evidence>
<dbReference type="PANTHER" id="PTHR46944:SF1">
    <property type="entry name" value="RHO GUANINE NUCLEOTIDE EXCHANGE FACTOR 33"/>
    <property type="match status" value="1"/>
</dbReference>
<dbReference type="GeneID" id="102804349"/>
<protein>
    <submittedName>
        <fullName evidence="4">Uncharacterized protein LOC102804349</fullName>
    </submittedName>
</protein>
<dbReference type="Pfam" id="PF00621">
    <property type="entry name" value="RhoGEF"/>
    <property type="match status" value="1"/>
</dbReference>
<dbReference type="SUPFAM" id="SSF48065">
    <property type="entry name" value="DBL homology domain (DH-domain)"/>
    <property type="match status" value="1"/>
</dbReference>
<accession>A0ABM0MS84</accession>
<evidence type="ECO:0000313" key="4">
    <source>
        <dbReference type="RefSeq" id="XP_006822875.1"/>
    </source>
</evidence>
<evidence type="ECO:0000256" key="1">
    <source>
        <dbReference type="SAM" id="Coils"/>
    </source>
</evidence>
<feature type="coiled-coil region" evidence="1">
    <location>
        <begin position="51"/>
        <end position="113"/>
    </location>
</feature>
<dbReference type="PANTHER" id="PTHR46944">
    <property type="entry name" value="RHO GUANINE NUCLEOTIDE EXCHANGE FACTOR 33"/>
    <property type="match status" value="1"/>
</dbReference>
<organism evidence="3 4">
    <name type="scientific">Saccoglossus kowalevskii</name>
    <name type="common">Acorn worm</name>
    <dbReference type="NCBI Taxonomy" id="10224"/>
    <lineage>
        <taxon>Eukaryota</taxon>
        <taxon>Metazoa</taxon>
        <taxon>Hemichordata</taxon>
        <taxon>Enteropneusta</taxon>
        <taxon>Harrimaniidae</taxon>
        <taxon>Saccoglossus</taxon>
    </lineage>
</organism>